<name>A0A317Y070_9BASI</name>
<dbReference type="Gene3D" id="3.40.50.1820">
    <property type="entry name" value="alpha/beta hydrolase"/>
    <property type="match status" value="1"/>
</dbReference>
<dbReference type="FunCoup" id="A0A317Y070">
    <property type="interactions" value="122"/>
</dbReference>
<protein>
    <submittedName>
        <fullName evidence="2">Alpha/beta-hydrolase</fullName>
    </submittedName>
</protein>
<evidence type="ECO:0000259" key="1">
    <source>
        <dbReference type="Pfam" id="PF12146"/>
    </source>
</evidence>
<dbReference type="GO" id="GO:0016787">
    <property type="term" value="F:hydrolase activity"/>
    <property type="evidence" value="ECO:0007669"/>
    <property type="project" value="UniProtKB-KW"/>
</dbReference>
<gene>
    <name evidence="2" type="ORF">BCV70DRAFT_197968</name>
</gene>
<accession>A0A317Y070</accession>
<organism evidence="2 3">
    <name type="scientific">Testicularia cyperi</name>
    <dbReference type="NCBI Taxonomy" id="1882483"/>
    <lineage>
        <taxon>Eukaryota</taxon>
        <taxon>Fungi</taxon>
        <taxon>Dikarya</taxon>
        <taxon>Basidiomycota</taxon>
        <taxon>Ustilaginomycotina</taxon>
        <taxon>Ustilaginomycetes</taxon>
        <taxon>Ustilaginales</taxon>
        <taxon>Anthracoideaceae</taxon>
        <taxon>Testicularia</taxon>
    </lineage>
</organism>
<feature type="domain" description="Serine aminopeptidase S33" evidence="1">
    <location>
        <begin position="53"/>
        <end position="318"/>
    </location>
</feature>
<dbReference type="InterPro" id="IPR029058">
    <property type="entry name" value="AB_hydrolase_fold"/>
</dbReference>
<dbReference type="STRING" id="1882483.A0A317Y070"/>
<keyword evidence="2" id="KW-0378">Hydrolase</keyword>
<dbReference type="InterPro" id="IPR022742">
    <property type="entry name" value="Hydrolase_4"/>
</dbReference>
<dbReference type="InParanoid" id="A0A317Y070"/>
<sequence>MTHGIPPDFEVANAGSSEQFWIETDYTDHLKLWAKRFYPTSASQEDQATNEIQPKSCTIFVHGFVEYVDRYRNVFRLWPSKGHEIVGFDQRGWGETMNATANPVKSYGNTTWPQQFQDLETVIRHTRKRLDAKWGANAVPIFLLGHSMGGGIVTAFNTRSPAWIQQNGGKGPSQEAKDMVAGVVACAPWLILTKPPPWFVVWGATKLLSLVPEMPWSVDLIGKNISRDPVVAHNFENDSFQTKKVYLKAIQGPLQGGIDIVNNAYKQWPESKPLLVLHGTADLVTSHKGSETFVERVQAKDKTLKLFDGYYHDLLNEPGEDKVVVAEYVIDWISSRL</sequence>
<proteinExistence type="predicted"/>
<dbReference type="Pfam" id="PF12146">
    <property type="entry name" value="Hydrolase_4"/>
    <property type="match status" value="1"/>
</dbReference>
<dbReference type="SUPFAM" id="SSF53474">
    <property type="entry name" value="alpha/beta-Hydrolases"/>
    <property type="match status" value="1"/>
</dbReference>
<dbReference type="OrthoDB" id="2014201at2759"/>
<keyword evidence="3" id="KW-1185">Reference proteome</keyword>
<dbReference type="EMBL" id="KZ819188">
    <property type="protein sequence ID" value="PWZ03772.1"/>
    <property type="molecule type" value="Genomic_DNA"/>
</dbReference>
<evidence type="ECO:0000313" key="2">
    <source>
        <dbReference type="EMBL" id="PWZ03772.1"/>
    </source>
</evidence>
<dbReference type="Proteomes" id="UP000246740">
    <property type="component" value="Unassembled WGS sequence"/>
</dbReference>
<reference evidence="2 3" key="1">
    <citation type="journal article" date="2018" name="Mol. Biol. Evol.">
        <title>Broad Genomic Sampling Reveals a Smut Pathogenic Ancestry of the Fungal Clade Ustilaginomycotina.</title>
        <authorList>
            <person name="Kijpornyongpan T."/>
            <person name="Mondo S.J."/>
            <person name="Barry K."/>
            <person name="Sandor L."/>
            <person name="Lee J."/>
            <person name="Lipzen A."/>
            <person name="Pangilinan J."/>
            <person name="LaButti K."/>
            <person name="Hainaut M."/>
            <person name="Henrissat B."/>
            <person name="Grigoriev I.V."/>
            <person name="Spatafora J.W."/>
            <person name="Aime M.C."/>
        </authorList>
    </citation>
    <scope>NUCLEOTIDE SEQUENCE [LARGE SCALE GENOMIC DNA]</scope>
    <source>
        <strain evidence="2 3">MCA 3645</strain>
    </source>
</reference>
<dbReference type="InterPro" id="IPR051044">
    <property type="entry name" value="MAG_DAG_Lipase"/>
</dbReference>
<evidence type="ECO:0000313" key="3">
    <source>
        <dbReference type="Proteomes" id="UP000246740"/>
    </source>
</evidence>
<dbReference type="AlphaFoldDB" id="A0A317Y070"/>
<dbReference type="PANTHER" id="PTHR11614">
    <property type="entry name" value="PHOSPHOLIPASE-RELATED"/>
    <property type="match status" value="1"/>
</dbReference>